<gene>
    <name evidence="1" type="ORF">M422DRAFT_265341</name>
</gene>
<keyword evidence="2" id="KW-1185">Reference proteome</keyword>
<sequence>MRSPPKRSADWEMLLNFNVILIGAGEVNFGSVEGPWNHSLRLERKLKDRLQIIALVDPDIDRAKSALESKSKGDQAASYVNARIVSTISEASNLFRGDKQPK</sequence>
<dbReference type="Proteomes" id="UP000054279">
    <property type="component" value="Unassembled WGS sequence"/>
</dbReference>
<name>A0A0C9TRR0_SPHS4</name>
<organism evidence="1 2">
    <name type="scientific">Sphaerobolus stellatus (strain SS14)</name>
    <dbReference type="NCBI Taxonomy" id="990650"/>
    <lineage>
        <taxon>Eukaryota</taxon>
        <taxon>Fungi</taxon>
        <taxon>Dikarya</taxon>
        <taxon>Basidiomycota</taxon>
        <taxon>Agaricomycotina</taxon>
        <taxon>Agaricomycetes</taxon>
        <taxon>Phallomycetidae</taxon>
        <taxon>Geastrales</taxon>
        <taxon>Sphaerobolaceae</taxon>
        <taxon>Sphaerobolus</taxon>
    </lineage>
</organism>
<dbReference type="EMBL" id="KN837221">
    <property type="protein sequence ID" value="KIJ32853.1"/>
    <property type="molecule type" value="Genomic_DNA"/>
</dbReference>
<proteinExistence type="predicted"/>
<accession>A0A0C9TRR0</accession>
<dbReference type="OrthoDB" id="10250282at2759"/>
<evidence type="ECO:0000313" key="1">
    <source>
        <dbReference type="EMBL" id="KIJ32853.1"/>
    </source>
</evidence>
<dbReference type="AlphaFoldDB" id="A0A0C9TRR0"/>
<evidence type="ECO:0000313" key="2">
    <source>
        <dbReference type="Proteomes" id="UP000054279"/>
    </source>
</evidence>
<dbReference type="HOGENOM" id="CLU_2279258_0_0_1"/>
<reference evidence="1 2" key="1">
    <citation type="submission" date="2014-06" db="EMBL/GenBank/DDBJ databases">
        <title>Evolutionary Origins and Diversification of the Mycorrhizal Mutualists.</title>
        <authorList>
            <consortium name="DOE Joint Genome Institute"/>
            <consortium name="Mycorrhizal Genomics Consortium"/>
            <person name="Kohler A."/>
            <person name="Kuo A."/>
            <person name="Nagy L.G."/>
            <person name="Floudas D."/>
            <person name="Copeland A."/>
            <person name="Barry K.W."/>
            <person name="Cichocki N."/>
            <person name="Veneault-Fourrey C."/>
            <person name="LaButti K."/>
            <person name="Lindquist E.A."/>
            <person name="Lipzen A."/>
            <person name="Lundell T."/>
            <person name="Morin E."/>
            <person name="Murat C."/>
            <person name="Riley R."/>
            <person name="Ohm R."/>
            <person name="Sun H."/>
            <person name="Tunlid A."/>
            <person name="Henrissat B."/>
            <person name="Grigoriev I.V."/>
            <person name="Hibbett D.S."/>
            <person name="Martin F."/>
        </authorList>
    </citation>
    <scope>NUCLEOTIDE SEQUENCE [LARGE SCALE GENOMIC DNA]</scope>
    <source>
        <strain evidence="1 2">SS14</strain>
    </source>
</reference>
<protein>
    <submittedName>
        <fullName evidence="1">Uncharacterized protein</fullName>
    </submittedName>
</protein>